<dbReference type="EnsemblMetazoa" id="AALB009143-RA">
    <property type="protein sequence ID" value="AALB009143-PA"/>
    <property type="gene ID" value="AALB009143"/>
</dbReference>
<evidence type="ECO:0000256" key="1">
    <source>
        <dbReference type="SAM" id="MobiDB-lite"/>
    </source>
</evidence>
<organism evidence="2 3">
    <name type="scientific">Anopheles albimanus</name>
    <name type="common">New world malaria mosquito</name>
    <dbReference type="NCBI Taxonomy" id="7167"/>
    <lineage>
        <taxon>Eukaryota</taxon>
        <taxon>Metazoa</taxon>
        <taxon>Ecdysozoa</taxon>
        <taxon>Arthropoda</taxon>
        <taxon>Hexapoda</taxon>
        <taxon>Insecta</taxon>
        <taxon>Pterygota</taxon>
        <taxon>Neoptera</taxon>
        <taxon>Endopterygota</taxon>
        <taxon>Diptera</taxon>
        <taxon>Nematocera</taxon>
        <taxon>Culicoidea</taxon>
        <taxon>Culicidae</taxon>
        <taxon>Anophelinae</taxon>
        <taxon>Anopheles</taxon>
    </lineage>
</organism>
<feature type="compositionally biased region" description="Polar residues" evidence="1">
    <location>
        <begin position="89"/>
        <end position="108"/>
    </location>
</feature>
<evidence type="ECO:0000313" key="2">
    <source>
        <dbReference type="EnsemblMetazoa" id="AALB009143-PA"/>
    </source>
</evidence>
<accession>A0A182FRG7</accession>
<name>A0A182FRG7_ANOAL</name>
<keyword evidence="3" id="KW-1185">Reference proteome</keyword>
<dbReference type="Proteomes" id="UP000069272">
    <property type="component" value="Chromosome 2R"/>
</dbReference>
<reference evidence="2 3" key="1">
    <citation type="journal article" date="2017" name="G3 (Bethesda)">
        <title>The Physical Genome Mapping of Anopheles albimanus Corrected Scaffold Misassemblies and Identified Interarm Rearrangements in Genus Anopheles.</title>
        <authorList>
            <person name="Artemov G.N."/>
            <person name="Peery A.N."/>
            <person name="Jiang X."/>
            <person name="Tu Z."/>
            <person name="Stegniy V.N."/>
            <person name="Sharakhova M.V."/>
            <person name="Sharakhov I.V."/>
        </authorList>
    </citation>
    <scope>NUCLEOTIDE SEQUENCE [LARGE SCALE GENOMIC DNA]</scope>
    <source>
        <strain evidence="2 3">ALBI9_A</strain>
    </source>
</reference>
<reference evidence="2" key="2">
    <citation type="submission" date="2022-08" db="UniProtKB">
        <authorList>
            <consortium name="EnsemblMetazoa"/>
        </authorList>
    </citation>
    <scope>IDENTIFICATION</scope>
    <source>
        <strain evidence="2">STECLA/ALBI9_A</strain>
    </source>
</reference>
<evidence type="ECO:0000313" key="3">
    <source>
        <dbReference type="Proteomes" id="UP000069272"/>
    </source>
</evidence>
<dbReference type="AlphaFoldDB" id="A0A182FRG7"/>
<protein>
    <submittedName>
        <fullName evidence="2">Uncharacterized protein</fullName>
    </submittedName>
</protein>
<feature type="region of interest" description="Disordered" evidence="1">
    <location>
        <begin position="13"/>
        <end position="32"/>
    </location>
</feature>
<sequence length="114" mass="12642">MEYPFSKLIHLLSSSSNSGSRHPHQHRKSLNDQVSIALRGGRTSSARSRCEGAASRIQFPWSGRGVAVFSEEPLNDRAVSRVVIYGYKQQPSTDSPPRSRNIEPTSTSKKVKMS</sequence>
<feature type="region of interest" description="Disordered" evidence="1">
    <location>
        <begin position="87"/>
        <end position="114"/>
    </location>
</feature>
<dbReference type="VEuPathDB" id="VectorBase:AALB009143"/>
<proteinExistence type="predicted"/>